<dbReference type="AlphaFoldDB" id="A0A1X6X8N6"/>
<feature type="transmembrane region" description="Helical" evidence="2">
    <location>
        <begin position="131"/>
        <end position="148"/>
    </location>
</feature>
<organism evidence="3 4">
    <name type="scientific">Brachybacterium nesterenkovii</name>
    <dbReference type="NCBI Taxonomy" id="47847"/>
    <lineage>
        <taxon>Bacteria</taxon>
        <taxon>Bacillati</taxon>
        <taxon>Actinomycetota</taxon>
        <taxon>Actinomycetes</taxon>
        <taxon>Micrococcales</taxon>
        <taxon>Dermabacteraceae</taxon>
        <taxon>Brachybacterium</taxon>
    </lineage>
</organism>
<evidence type="ECO:0000313" key="3">
    <source>
        <dbReference type="EMBL" id="SLM95578.1"/>
    </source>
</evidence>
<feature type="transmembrane region" description="Helical" evidence="2">
    <location>
        <begin position="155"/>
        <end position="174"/>
    </location>
</feature>
<keyword evidence="2" id="KW-0812">Transmembrane</keyword>
<feature type="transmembrane region" description="Helical" evidence="2">
    <location>
        <begin position="180"/>
        <end position="202"/>
    </location>
</feature>
<proteinExistence type="predicted"/>
<feature type="region of interest" description="Disordered" evidence="1">
    <location>
        <begin position="1"/>
        <end position="110"/>
    </location>
</feature>
<evidence type="ECO:0000313" key="4">
    <source>
        <dbReference type="Proteomes" id="UP000195981"/>
    </source>
</evidence>
<sequence length="223" mass="22826">MTDETTYDPYGDGVDRDPYGQAAPEHAHDAAGGSHRVIPGELVPREDPNSGASPYGGGPQAATPHAAPAAPSGPALSQAQPPSAQPHPTPQPYAPHPHVPVPYQAPQGGPHAYGPPVQPVAVVQVQAPKSVAVSLVLTFFFGAFGMFYSTVPGALIMLGAALAYGALAGILTVVTLGAAAIVLVPLAILFWPICMVWGAVAASNHNARLQRQSAALYGAPFPR</sequence>
<dbReference type="Proteomes" id="UP000195981">
    <property type="component" value="Unassembled WGS sequence"/>
</dbReference>
<feature type="compositionally biased region" description="Pro residues" evidence="1">
    <location>
        <begin position="83"/>
        <end position="100"/>
    </location>
</feature>
<name>A0A1X6X8N6_9MICO</name>
<protein>
    <submittedName>
        <fullName evidence="3">Uncharacterized protein</fullName>
    </submittedName>
</protein>
<gene>
    <name evidence="3" type="ORF">FM110_13035</name>
</gene>
<dbReference type="EMBL" id="FWFG01000112">
    <property type="protein sequence ID" value="SLM95578.1"/>
    <property type="molecule type" value="Genomic_DNA"/>
</dbReference>
<feature type="compositionally biased region" description="Low complexity" evidence="1">
    <location>
        <begin position="60"/>
        <end position="82"/>
    </location>
</feature>
<keyword evidence="2" id="KW-1133">Transmembrane helix</keyword>
<reference evidence="3 4" key="1">
    <citation type="submission" date="2017-02" db="EMBL/GenBank/DDBJ databases">
        <authorList>
            <person name="Peterson S.W."/>
        </authorList>
    </citation>
    <scope>NUCLEOTIDE SEQUENCE [LARGE SCALE GENOMIC DNA]</scope>
    <source>
        <strain evidence="3 4">CIP104813</strain>
    </source>
</reference>
<evidence type="ECO:0000256" key="2">
    <source>
        <dbReference type="SAM" id="Phobius"/>
    </source>
</evidence>
<dbReference type="RefSeq" id="WP_200810252.1">
    <property type="nucleotide sequence ID" value="NZ_FWFG01000112.1"/>
</dbReference>
<keyword evidence="4" id="KW-1185">Reference proteome</keyword>
<evidence type="ECO:0000256" key="1">
    <source>
        <dbReference type="SAM" id="MobiDB-lite"/>
    </source>
</evidence>
<keyword evidence="2" id="KW-0472">Membrane</keyword>
<accession>A0A1X6X8N6</accession>